<evidence type="ECO:0000256" key="1">
    <source>
        <dbReference type="SAM" id="Phobius"/>
    </source>
</evidence>
<proteinExistence type="predicted"/>
<name>A0A1I6NPK7_9CAUL</name>
<evidence type="ECO:0000313" key="2">
    <source>
        <dbReference type="EMBL" id="SFS29855.1"/>
    </source>
</evidence>
<feature type="transmembrane region" description="Helical" evidence="1">
    <location>
        <begin position="58"/>
        <end position="80"/>
    </location>
</feature>
<feature type="transmembrane region" description="Helical" evidence="1">
    <location>
        <begin position="302"/>
        <end position="326"/>
    </location>
</feature>
<feature type="transmembrane region" description="Helical" evidence="1">
    <location>
        <begin position="28"/>
        <end position="46"/>
    </location>
</feature>
<feature type="transmembrane region" description="Helical" evidence="1">
    <location>
        <begin position="228"/>
        <end position="249"/>
    </location>
</feature>
<feature type="transmembrane region" description="Helical" evidence="1">
    <location>
        <begin position="158"/>
        <end position="178"/>
    </location>
</feature>
<organism evidence="2 3">
    <name type="scientific">Brevundimonas viscosa</name>
    <dbReference type="NCBI Taxonomy" id="871741"/>
    <lineage>
        <taxon>Bacteria</taxon>
        <taxon>Pseudomonadati</taxon>
        <taxon>Pseudomonadota</taxon>
        <taxon>Alphaproteobacteria</taxon>
        <taxon>Caulobacterales</taxon>
        <taxon>Caulobacteraceae</taxon>
        <taxon>Brevundimonas</taxon>
    </lineage>
</organism>
<feature type="transmembrane region" description="Helical" evidence="1">
    <location>
        <begin position="346"/>
        <end position="368"/>
    </location>
</feature>
<keyword evidence="1" id="KW-0812">Transmembrane</keyword>
<dbReference type="EMBL" id="FOZV01000001">
    <property type="protein sequence ID" value="SFS29855.1"/>
    <property type="molecule type" value="Genomic_DNA"/>
</dbReference>
<protein>
    <recommendedName>
        <fullName evidence="4">O-Antigen ligase</fullName>
    </recommendedName>
</protein>
<keyword evidence="1" id="KW-1133">Transmembrane helix</keyword>
<evidence type="ECO:0008006" key="4">
    <source>
        <dbReference type="Google" id="ProtNLM"/>
    </source>
</evidence>
<keyword evidence="1" id="KW-0472">Membrane</keyword>
<reference evidence="3" key="1">
    <citation type="submission" date="2016-10" db="EMBL/GenBank/DDBJ databases">
        <authorList>
            <person name="Varghese N."/>
            <person name="Submissions S."/>
        </authorList>
    </citation>
    <scope>NUCLEOTIDE SEQUENCE [LARGE SCALE GENOMIC DNA]</scope>
    <source>
        <strain evidence="3">CGMCC 1.10683</strain>
    </source>
</reference>
<gene>
    <name evidence="2" type="ORF">SAMN05192570_0281</name>
</gene>
<dbReference type="Proteomes" id="UP000198788">
    <property type="component" value="Unassembled WGS sequence"/>
</dbReference>
<sequence length="389" mass="41582">MGLCYIVAIACVGVFYLDTLLPWRMTPVLTAIALGALAARVVLSIRDRPEPIGSPRNLSIGLLLAALGGFLMSTVTVAVVRGYTINEWGVFALQFAVPAMLIFAPRQDDLIKAVLQVCLVVALVDAAANFLAVAGLFELPEMSARVDEFGRRQRYPGLAGNTHAAGLVAFFAACYVASLARVRVTPYLVLAGLVLLASLFLIDARRYLVLTVLAVPLIYHPWSRKVPLLPLAVSIAGFLLLRTFTADYADLGNKLRAMLLEDGWHRAMQNPILGEGVVYRAAGDLIATYMNLSMAGVTESQALDLAIAYGVLPTALFLLACAIAIAGNRDRVHPPVVILTLMTAELFFGGALTGPLGAIVFFACLTVCQKDARLVQVSAKTCLKPVTPA</sequence>
<feature type="transmembrane region" description="Helical" evidence="1">
    <location>
        <begin position="184"/>
        <end position="202"/>
    </location>
</feature>
<feature type="transmembrane region" description="Helical" evidence="1">
    <location>
        <begin position="6"/>
        <end position="23"/>
    </location>
</feature>
<dbReference type="STRING" id="871741.SAMN05192570_0281"/>
<accession>A0A1I6NPK7</accession>
<feature type="transmembrane region" description="Helical" evidence="1">
    <location>
        <begin position="87"/>
        <end position="104"/>
    </location>
</feature>
<dbReference type="AlphaFoldDB" id="A0A1I6NPK7"/>
<feature type="transmembrane region" description="Helical" evidence="1">
    <location>
        <begin position="110"/>
        <end position="137"/>
    </location>
</feature>
<keyword evidence="3" id="KW-1185">Reference proteome</keyword>
<evidence type="ECO:0000313" key="3">
    <source>
        <dbReference type="Proteomes" id="UP000198788"/>
    </source>
</evidence>